<dbReference type="InterPro" id="IPR036770">
    <property type="entry name" value="Ankyrin_rpt-contain_sf"/>
</dbReference>
<comment type="caution">
    <text evidence="2">The sequence shown here is derived from an EMBL/GenBank/DDBJ whole genome shotgun (WGS) entry which is preliminary data.</text>
</comment>
<evidence type="ECO:0000313" key="2">
    <source>
        <dbReference type="EMBL" id="THD27187.1"/>
    </source>
</evidence>
<keyword evidence="3" id="KW-1185">Reference proteome</keyword>
<dbReference type="Proteomes" id="UP000230066">
    <property type="component" value="Unassembled WGS sequence"/>
</dbReference>
<dbReference type="GO" id="GO:0042981">
    <property type="term" value="P:regulation of apoptotic process"/>
    <property type="evidence" value="ECO:0007669"/>
    <property type="project" value="TreeGrafter"/>
</dbReference>
<dbReference type="Gene3D" id="1.25.40.20">
    <property type="entry name" value="Ankyrin repeat-containing domain"/>
    <property type="match status" value="2"/>
</dbReference>
<dbReference type="SUPFAM" id="SSF48403">
    <property type="entry name" value="Ankyrin repeat"/>
    <property type="match status" value="1"/>
</dbReference>
<feature type="repeat" description="ANK" evidence="1">
    <location>
        <begin position="137"/>
        <end position="169"/>
    </location>
</feature>
<feature type="repeat" description="ANK" evidence="1">
    <location>
        <begin position="203"/>
        <end position="235"/>
    </location>
</feature>
<feature type="repeat" description="ANK" evidence="1">
    <location>
        <begin position="274"/>
        <end position="306"/>
    </location>
</feature>
<name>A0A4E0RY82_FASHE</name>
<sequence>MDISRLTAPFAMITTPDFHTLKVEWYDSLDELEMAGLKCAVEVSIRKAEHSNWDVIYLGRSDHCEYNKMEPALEYFVRLRLTMDDQFGPYGEEQKIEMPPEPNSGSDLHKAIKYEDVEQLRAILDAGQVNIEATDRCDFTPLMAVASRNLKNMVHILIKYGAKPNTANKLGKTALMIAANKGYTEIAEYLLNHGADPNIPDINGMNAIFYAVDGEYGNIVRLLVKSGANINLEDHDNQWTPLIRLACLANNGNARVGAALIDCGADVNHRDKYGQTALMHCAFHRNHVDLAKLLLASGADPDIKNKKNHTALDIARSLENHTPSNVPSNYSNNIDNMNHIDSF</sequence>
<protein>
    <submittedName>
        <fullName evidence="2">Fibronectin type 3 and ankyrin repeat domains protein 1</fullName>
    </submittedName>
</protein>
<dbReference type="AlphaFoldDB" id="A0A4E0RY82"/>
<dbReference type="InterPro" id="IPR002110">
    <property type="entry name" value="Ankyrin_rpt"/>
</dbReference>
<accession>A0A4E0RY82</accession>
<gene>
    <name evidence="2" type="ORF">D915_002055</name>
</gene>
<keyword evidence="1" id="KW-0040">ANK repeat</keyword>
<feature type="repeat" description="ANK" evidence="1">
    <location>
        <begin position="170"/>
        <end position="202"/>
    </location>
</feature>
<dbReference type="PANTHER" id="PTHR24183:SF1">
    <property type="entry name" value="FIBRONECTIN TYPE 3 AND ANKYRIN REPEAT DOMAINS PROTEIN 1"/>
    <property type="match status" value="1"/>
</dbReference>
<evidence type="ECO:0000256" key="1">
    <source>
        <dbReference type="PROSITE-ProRule" id="PRU00023"/>
    </source>
</evidence>
<proteinExistence type="predicted"/>
<dbReference type="SMART" id="SM00248">
    <property type="entry name" value="ANK"/>
    <property type="match status" value="6"/>
</dbReference>
<dbReference type="Pfam" id="PF12796">
    <property type="entry name" value="Ank_2"/>
    <property type="match status" value="2"/>
</dbReference>
<dbReference type="GO" id="GO:0005634">
    <property type="term" value="C:nucleus"/>
    <property type="evidence" value="ECO:0007669"/>
    <property type="project" value="TreeGrafter"/>
</dbReference>
<dbReference type="PRINTS" id="PR01415">
    <property type="entry name" value="ANKYRIN"/>
</dbReference>
<dbReference type="EMBL" id="JXXN02000500">
    <property type="protein sequence ID" value="THD27187.1"/>
    <property type="molecule type" value="Genomic_DNA"/>
</dbReference>
<dbReference type="PROSITE" id="PS50297">
    <property type="entry name" value="ANK_REP_REGION"/>
    <property type="match status" value="2"/>
</dbReference>
<dbReference type="PROSITE" id="PS50088">
    <property type="entry name" value="ANK_REPEAT"/>
    <property type="match status" value="4"/>
</dbReference>
<reference evidence="2" key="1">
    <citation type="submission" date="2019-03" db="EMBL/GenBank/DDBJ databases">
        <title>Improved annotation for the trematode Fasciola hepatica.</title>
        <authorList>
            <person name="Choi Y.-J."/>
            <person name="Martin J."/>
            <person name="Mitreva M."/>
        </authorList>
    </citation>
    <scope>NUCLEOTIDE SEQUENCE [LARGE SCALE GENOMIC DNA]</scope>
</reference>
<evidence type="ECO:0000313" key="3">
    <source>
        <dbReference type="Proteomes" id="UP000230066"/>
    </source>
</evidence>
<dbReference type="PANTHER" id="PTHR24183">
    <property type="entry name" value="FIBRONECTIN TYPE 3 AND ANKYRIN REPEAT DOMAINS PROTEIN 1"/>
    <property type="match status" value="1"/>
</dbReference>
<organism evidence="2 3">
    <name type="scientific">Fasciola hepatica</name>
    <name type="common">Liver fluke</name>
    <dbReference type="NCBI Taxonomy" id="6192"/>
    <lineage>
        <taxon>Eukaryota</taxon>
        <taxon>Metazoa</taxon>
        <taxon>Spiralia</taxon>
        <taxon>Lophotrochozoa</taxon>
        <taxon>Platyhelminthes</taxon>
        <taxon>Trematoda</taxon>
        <taxon>Digenea</taxon>
        <taxon>Plagiorchiida</taxon>
        <taxon>Echinostomata</taxon>
        <taxon>Echinostomatoidea</taxon>
        <taxon>Fasciolidae</taxon>
        <taxon>Fasciola</taxon>
    </lineage>
</organism>